<organism evidence="11 12">
    <name type="scientific">Acinetobacter bouvetii</name>
    <dbReference type="NCBI Taxonomy" id="202951"/>
    <lineage>
        <taxon>Bacteria</taxon>
        <taxon>Pseudomonadati</taxon>
        <taxon>Pseudomonadota</taxon>
        <taxon>Gammaproteobacteria</taxon>
        <taxon>Moraxellales</taxon>
        <taxon>Moraxellaceae</taxon>
        <taxon>Acinetobacter</taxon>
    </lineage>
</organism>
<feature type="transmembrane region" description="Helical" evidence="9">
    <location>
        <begin position="153"/>
        <end position="177"/>
    </location>
</feature>
<keyword evidence="3" id="KW-0813">Transport</keyword>
<feature type="transmembrane region" description="Helical" evidence="9">
    <location>
        <begin position="95"/>
        <end position="115"/>
    </location>
</feature>
<evidence type="ECO:0000256" key="8">
    <source>
        <dbReference type="ARBA" id="ARBA00023136"/>
    </source>
</evidence>
<evidence type="ECO:0000313" key="12">
    <source>
        <dbReference type="Proteomes" id="UP000489961"/>
    </source>
</evidence>
<feature type="transmembrane region" description="Helical" evidence="9">
    <location>
        <begin position="183"/>
        <end position="202"/>
    </location>
</feature>
<keyword evidence="4" id="KW-1003">Cell membrane</keyword>
<feature type="transmembrane region" description="Helical" evidence="9">
    <location>
        <begin position="62"/>
        <end position="83"/>
    </location>
</feature>
<feature type="transmembrane region" description="Helical" evidence="9">
    <location>
        <begin position="326"/>
        <end position="344"/>
    </location>
</feature>
<dbReference type="Proteomes" id="UP000489961">
    <property type="component" value="Unassembled WGS sequence"/>
</dbReference>
<proteinExistence type="inferred from homology"/>
<dbReference type="InterPro" id="IPR036259">
    <property type="entry name" value="MFS_trans_sf"/>
</dbReference>
<dbReference type="PANTHER" id="PTHR23508">
    <property type="entry name" value="CARBOXYLIC ACID TRANSPORTER PROTEIN HOMOLOG"/>
    <property type="match status" value="1"/>
</dbReference>
<dbReference type="PANTHER" id="PTHR23508:SF10">
    <property type="entry name" value="CARBOXYLIC ACID TRANSPORTER PROTEIN HOMOLOG"/>
    <property type="match status" value="1"/>
</dbReference>
<comment type="caution">
    <text evidence="11">The sequence shown here is derived from an EMBL/GenBank/DDBJ whole genome shotgun (WGS) entry which is preliminary data.</text>
</comment>
<dbReference type="NCBIfam" id="TIGR00895">
    <property type="entry name" value="2A0115"/>
    <property type="match status" value="1"/>
</dbReference>
<dbReference type="PROSITE" id="PS50850">
    <property type="entry name" value="MFS"/>
    <property type="match status" value="1"/>
</dbReference>
<evidence type="ECO:0000313" key="11">
    <source>
        <dbReference type="EMBL" id="CAB1211905.1"/>
    </source>
</evidence>
<dbReference type="AlphaFoldDB" id="A0A811G7X5"/>
<evidence type="ECO:0000256" key="2">
    <source>
        <dbReference type="ARBA" id="ARBA00006508"/>
    </source>
</evidence>
<feature type="transmembrane region" description="Helical" evidence="9">
    <location>
        <begin position="350"/>
        <end position="373"/>
    </location>
</feature>
<evidence type="ECO:0000256" key="6">
    <source>
        <dbReference type="ARBA" id="ARBA00022692"/>
    </source>
</evidence>
<dbReference type="Pfam" id="PF07690">
    <property type="entry name" value="MFS_1"/>
    <property type="match status" value="1"/>
</dbReference>
<dbReference type="InterPro" id="IPR005829">
    <property type="entry name" value="Sugar_transporter_CS"/>
</dbReference>
<evidence type="ECO:0000256" key="4">
    <source>
        <dbReference type="ARBA" id="ARBA00022475"/>
    </source>
</evidence>
<dbReference type="InterPro" id="IPR004746">
    <property type="entry name" value="MFS_AAHS"/>
</dbReference>
<evidence type="ECO:0000256" key="5">
    <source>
        <dbReference type="ARBA" id="ARBA00022519"/>
    </source>
</evidence>
<keyword evidence="7 9" id="KW-1133">Transmembrane helix</keyword>
<gene>
    <name evidence="11" type="primary">genK_1</name>
    <name evidence="11" type="ORF">SFB21_0977</name>
</gene>
<feature type="transmembrane region" description="Helical" evidence="9">
    <location>
        <begin position="29"/>
        <end position="50"/>
    </location>
</feature>
<feature type="transmembrane region" description="Helical" evidence="9">
    <location>
        <begin position="416"/>
        <end position="437"/>
    </location>
</feature>
<evidence type="ECO:0000256" key="7">
    <source>
        <dbReference type="ARBA" id="ARBA00022989"/>
    </source>
</evidence>
<dbReference type="Gene3D" id="1.20.1250.20">
    <property type="entry name" value="MFS general substrate transporter like domains"/>
    <property type="match status" value="1"/>
</dbReference>
<evidence type="ECO:0000256" key="9">
    <source>
        <dbReference type="SAM" id="Phobius"/>
    </source>
</evidence>
<comment type="subcellular location">
    <subcellularLocation>
        <location evidence="1">Cell inner membrane</location>
        <topology evidence="1">Multi-pass membrane protein</topology>
    </subcellularLocation>
</comment>
<dbReference type="EMBL" id="CADDTS010000019">
    <property type="protein sequence ID" value="CAB1211905.1"/>
    <property type="molecule type" value="Genomic_DNA"/>
</dbReference>
<dbReference type="InterPro" id="IPR011701">
    <property type="entry name" value="MFS"/>
</dbReference>
<feature type="transmembrane region" description="Helical" evidence="9">
    <location>
        <begin position="295"/>
        <end position="319"/>
    </location>
</feature>
<evidence type="ECO:0000259" key="10">
    <source>
        <dbReference type="PROSITE" id="PS50850"/>
    </source>
</evidence>
<reference evidence="11 12" key="1">
    <citation type="submission" date="2020-02" db="EMBL/GenBank/DDBJ databases">
        <authorList>
            <person name="Chaudhuri R."/>
        </authorList>
    </citation>
    <scope>NUCLEOTIDE SEQUENCE [LARGE SCALE GENOMIC DNA]</scope>
    <source>
        <strain evidence="11">SFB21</strain>
    </source>
</reference>
<evidence type="ECO:0000256" key="1">
    <source>
        <dbReference type="ARBA" id="ARBA00004429"/>
    </source>
</evidence>
<dbReference type="InterPro" id="IPR020846">
    <property type="entry name" value="MFS_dom"/>
</dbReference>
<keyword evidence="8 9" id="KW-0472">Membrane</keyword>
<keyword evidence="6 9" id="KW-0812">Transmembrane</keyword>
<protein>
    <submittedName>
        <fullName evidence="11">Gentisate transporter</fullName>
    </submittedName>
</protein>
<feature type="transmembrane region" description="Helical" evidence="9">
    <location>
        <begin position="263"/>
        <end position="283"/>
    </location>
</feature>
<dbReference type="GO" id="GO:0005886">
    <property type="term" value="C:plasma membrane"/>
    <property type="evidence" value="ECO:0007669"/>
    <property type="project" value="UniProtKB-SubCell"/>
</dbReference>
<evidence type="ECO:0000256" key="3">
    <source>
        <dbReference type="ARBA" id="ARBA00022448"/>
    </source>
</evidence>
<feature type="domain" description="Major facilitator superfamily (MFS) profile" evidence="10">
    <location>
        <begin position="29"/>
        <end position="440"/>
    </location>
</feature>
<feature type="transmembrane region" description="Helical" evidence="9">
    <location>
        <begin position="121"/>
        <end position="141"/>
    </location>
</feature>
<dbReference type="PROSITE" id="PS00217">
    <property type="entry name" value="SUGAR_TRANSPORT_2"/>
    <property type="match status" value="1"/>
</dbReference>
<accession>A0A811G7X5</accession>
<dbReference type="CDD" id="cd17365">
    <property type="entry name" value="MFS_PcaK_like"/>
    <property type="match status" value="1"/>
</dbReference>
<sequence>MQERKVNTNKLNINTLVDEAKFTPFHWGVLIWCLMIIIFDGYDLVIYGVVLPVLMQEWALSAVQAGLLASTALFGMMFGAMSFGTLSDKLGRKKTIMICIAIFSGFTFMGAFASTPTEFGVLRFLAGLGIGGVMPNVVALMTEYAPKRIRSTLVAIMFSGYAIGGMASALLGTWLVADYGWKIMFYIASIPLFTLPLIWKFLPESLMFLTKKGETEKTLAIVQKIAPQQEISAQTSFVLNEATAGNDAPLRALFQQGRTFSTLMFWVAFFMCLLMVYALGSWLPKLMIQAGYSLGASLMFLFALNIGGMIGAIGGGVLADRFHLKPVLSTMFIVGAIALILLGFNSPQAVLYSLIAVAGAATIGSQILLYTFVAQFYPTAVRSTGMGWASGIGRIGAIVGPVLTGALLTLELPHQMNFLVIAIPGVLAAIAIFLVNLKASVDGAQQAKKDLKHKALLENVTQ</sequence>
<name>A0A811G7X5_9GAMM</name>
<keyword evidence="5" id="KW-0997">Cell inner membrane</keyword>
<feature type="transmembrane region" description="Helical" evidence="9">
    <location>
        <begin position="385"/>
        <end position="410"/>
    </location>
</feature>
<comment type="similarity">
    <text evidence="2">Belongs to the major facilitator superfamily. Aromatic acid:H(+) symporter (AAHS) (TC 2.A.1.15) family.</text>
</comment>
<dbReference type="GO" id="GO:0046943">
    <property type="term" value="F:carboxylic acid transmembrane transporter activity"/>
    <property type="evidence" value="ECO:0007669"/>
    <property type="project" value="TreeGrafter"/>
</dbReference>
<dbReference type="SUPFAM" id="SSF103473">
    <property type="entry name" value="MFS general substrate transporter"/>
    <property type="match status" value="1"/>
</dbReference>